<reference evidence="2 3" key="1">
    <citation type="submission" date="2018-05" db="EMBL/GenBank/DDBJ databases">
        <title>Complete genome sequence of sponge-derived Streptomyces sp. HNM0039.</title>
        <authorList>
            <person name="Huang X."/>
            <person name="Zhou S."/>
        </authorList>
    </citation>
    <scope>NUCLEOTIDE SEQUENCE [LARGE SCALE GENOMIC DNA]</scope>
    <source>
        <strain evidence="2 3">HNM0039</strain>
    </source>
</reference>
<keyword evidence="3" id="KW-1185">Reference proteome</keyword>
<dbReference type="AlphaFoldDB" id="A0A2S1T2G9"/>
<dbReference type="OrthoDB" id="4319846at2"/>
<feature type="compositionally biased region" description="Basic and acidic residues" evidence="1">
    <location>
        <begin position="408"/>
        <end position="422"/>
    </location>
</feature>
<feature type="compositionally biased region" description="Polar residues" evidence="1">
    <location>
        <begin position="270"/>
        <end position="286"/>
    </location>
</feature>
<gene>
    <name evidence="2" type="ORF">DDW44_31530</name>
</gene>
<protein>
    <submittedName>
        <fullName evidence="2">Uncharacterized protein</fullName>
    </submittedName>
</protein>
<dbReference type="KEGG" id="stir:DDW44_31530"/>
<feature type="compositionally biased region" description="Basic and acidic residues" evidence="1">
    <location>
        <begin position="197"/>
        <end position="223"/>
    </location>
</feature>
<evidence type="ECO:0000256" key="1">
    <source>
        <dbReference type="SAM" id="MobiDB-lite"/>
    </source>
</evidence>
<name>A0A2S1T2G9_9ACTN</name>
<feature type="compositionally biased region" description="Basic and acidic residues" evidence="1">
    <location>
        <begin position="241"/>
        <end position="260"/>
    </location>
</feature>
<feature type="region of interest" description="Disordered" evidence="1">
    <location>
        <begin position="454"/>
        <end position="477"/>
    </location>
</feature>
<proteinExistence type="predicted"/>
<sequence>MKVPMRLVECSHYADAALSVYMKVKALGLRAEGCTAGVATIAGYLGFSASTVQRSLAQLRATAPDGVVELPDSRRRSLPGGRGTTARRMVRPLRPTERFIWVPVAASEQLRPRLLRAYVVISYAVAQNIPLTERTLAGFLRHHSGRRAGAALTTEAAGRIIDELVAAGWISVRRRAGFQGRHLFLVHDGRPVPTPAPDDRSGSDAGDRSLAYKEDLKTDRPENDAVPVSPAVGEVPVEEAANDRTHEATPVDAPGDRALRADGTAPPPTSTARDTGQTSWRGPQLTFSPRLNSVLEPVRSLLCQVNTYVQRRIGREVARQLDDGYGVLRLRERLTQRLAQTLVSDIRDPGRWLLGVALPRWGCADPDCESGVLWSTGTRCSACREAVAERASARREKAGHRTRAGSAAHHEPGHDLGHDPGRRPPAVPRIVEYCPDCERPHLPGGAGLCAECRTRSATPSAPPPAPTASIGSGCRGRNGTCGRPAPHGLCWRCRMESGASPPGEERYPPGT</sequence>
<feature type="region of interest" description="Disordered" evidence="1">
    <location>
        <begin position="393"/>
        <end position="424"/>
    </location>
</feature>
<organism evidence="2 3">
    <name type="scientific">Streptomyces tirandamycinicus</name>
    <dbReference type="NCBI Taxonomy" id="2174846"/>
    <lineage>
        <taxon>Bacteria</taxon>
        <taxon>Bacillati</taxon>
        <taxon>Actinomycetota</taxon>
        <taxon>Actinomycetes</taxon>
        <taxon>Kitasatosporales</taxon>
        <taxon>Streptomycetaceae</taxon>
        <taxon>Streptomyces</taxon>
    </lineage>
</organism>
<evidence type="ECO:0000313" key="2">
    <source>
        <dbReference type="EMBL" id="AWI32840.1"/>
    </source>
</evidence>
<dbReference type="EMBL" id="CP029188">
    <property type="protein sequence ID" value="AWI32840.1"/>
    <property type="molecule type" value="Genomic_DNA"/>
</dbReference>
<accession>A0A2S1T2G9</accession>
<feature type="region of interest" description="Disordered" evidence="1">
    <location>
        <begin position="187"/>
        <end position="286"/>
    </location>
</feature>
<evidence type="ECO:0000313" key="3">
    <source>
        <dbReference type="Proteomes" id="UP000244900"/>
    </source>
</evidence>
<dbReference type="Proteomes" id="UP000244900">
    <property type="component" value="Chromosome"/>
</dbReference>